<keyword evidence="4" id="KW-1185">Reference proteome</keyword>
<proteinExistence type="inferred from homology"/>
<dbReference type="InterPro" id="IPR021765">
    <property type="entry name" value="UstYa-like"/>
</dbReference>
<dbReference type="GO" id="GO:0043386">
    <property type="term" value="P:mycotoxin biosynthetic process"/>
    <property type="evidence" value="ECO:0007669"/>
    <property type="project" value="InterPro"/>
</dbReference>
<reference evidence="3" key="1">
    <citation type="submission" date="2021-06" db="EMBL/GenBank/DDBJ databases">
        <title>Comparative genomics, transcriptomics and evolutionary studies reveal genomic signatures of adaptation to plant cell wall in hemibiotrophic fungi.</title>
        <authorList>
            <consortium name="DOE Joint Genome Institute"/>
            <person name="Baroncelli R."/>
            <person name="Diaz J.F."/>
            <person name="Benocci T."/>
            <person name="Peng M."/>
            <person name="Battaglia E."/>
            <person name="Haridas S."/>
            <person name="Andreopoulos W."/>
            <person name="Labutti K."/>
            <person name="Pangilinan J."/>
            <person name="Floch G.L."/>
            <person name="Makela M.R."/>
            <person name="Henrissat B."/>
            <person name="Grigoriev I.V."/>
            <person name="Crouch J.A."/>
            <person name="De Vries R.P."/>
            <person name="Sukno S.A."/>
            <person name="Thon M.R."/>
        </authorList>
    </citation>
    <scope>NUCLEOTIDE SEQUENCE</scope>
    <source>
        <strain evidence="3">MAFF235873</strain>
    </source>
</reference>
<dbReference type="PANTHER" id="PTHR33365">
    <property type="entry name" value="YALI0B05434P"/>
    <property type="match status" value="1"/>
</dbReference>
<protein>
    <submittedName>
        <fullName evidence="3">Uncharacterized protein</fullName>
    </submittedName>
</protein>
<gene>
    <name evidence="3" type="ORF">LX32DRAFT_661192</name>
</gene>
<comment type="pathway">
    <text evidence="1">Mycotoxin biosynthesis.</text>
</comment>
<dbReference type="PANTHER" id="PTHR33365:SF4">
    <property type="entry name" value="CYCLOCHLOROTINE BIOSYNTHESIS PROTEIN O"/>
    <property type="match status" value="1"/>
</dbReference>
<organism evidence="3 4">
    <name type="scientific">Colletotrichum zoysiae</name>
    <dbReference type="NCBI Taxonomy" id="1216348"/>
    <lineage>
        <taxon>Eukaryota</taxon>
        <taxon>Fungi</taxon>
        <taxon>Dikarya</taxon>
        <taxon>Ascomycota</taxon>
        <taxon>Pezizomycotina</taxon>
        <taxon>Sordariomycetes</taxon>
        <taxon>Hypocreomycetidae</taxon>
        <taxon>Glomerellales</taxon>
        <taxon>Glomerellaceae</taxon>
        <taxon>Colletotrichum</taxon>
        <taxon>Colletotrichum graminicola species complex</taxon>
    </lineage>
</organism>
<name>A0AAD9M8D8_9PEZI</name>
<accession>A0AAD9M8D8</accession>
<dbReference type="EMBL" id="MU842830">
    <property type="protein sequence ID" value="KAK2032533.1"/>
    <property type="molecule type" value="Genomic_DNA"/>
</dbReference>
<evidence type="ECO:0000313" key="3">
    <source>
        <dbReference type="EMBL" id="KAK2032533.1"/>
    </source>
</evidence>
<comment type="similarity">
    <text evidence="2">Belongs to the ustYa family.</text>
</comment>
<comment type="caution">
    <text evidence="3">The sequence shown here is derived from an EMBL/GenBank/DDBJ whole genome shotgun (WGS) entry which is preliminary data.</text>
</comment>
<evidence type="ECO:0000256" key="1">
    <source>
        <dbReference type="ARBA" id="ARBA00004685"/>
    </source>
</evidence>
<sequence length="160" mass="18588">MFLARLSQSVNYLQSFVIAVLFIYITTGGKPSDFTDQKHLMQPSPYRGQPTPEIEAAFIRLWRFPPIHFPEDKLTSHNKTPAESYEHVSKELGGNITTFRAIKDIVRRHVDHCIDTIRHFLMCQSEVTPVVFEKDLSLPSGSKNNFYMRRKCRNFEKIQA</sequence>
<dbReference type="Pfam" id="PF11807">
    <property type="entry name" value="UstYa"/>
    <property type="match status" value="1"/>
</dbReference>
<dbReference type="AlphaFoldDB" id="A0AAD9M8D8"/>
<evidence type="ECO:0000313" key="4">
    <source>
        <dbReference type="Proteomes" id="UP001232148"/>
    </source>
</evidence>
<dbReference type="Proteomes" id="UP001232148">
    <property type="component" value="Unassembled WGS sequence"/>
</dbReference>
<evidence type="ECO:0000256" key="2">
    <source>
        <dbReference type="ARBA" id="ARBA00035112"/>
    </source>
</evidence>